<gene>
    <name evidence="1" type="ORF">CR513_22612</name>
</gene>
<accession>A0A371GWV2</accession>
<comment type="caution">
    <text evidence="1">The sequence shown here is derived from an EMBL/GenBank/DDBJ whole genome shotgun (WGS) entry which is preliminary data.</text>
</comment>
<organism evidence="1 2">
    <name type="scientific">Mucuna pruriens</name>
    <name type="common">Velvet bean</name>
    <name type="synonym">Dolichos pruriens</name>
    <dbReference type="NCBI Taxonomy" id="157652"/>
    <lineage>
        <taxon>Eukaryota</taxon>
        <taxon>Viridiplantae</taxon>
        <taxon>Streptophyta</taxon>
        <taxon>Embryophyta</taxon>
        <taxon>Tracheophyta</taxon>
        <taxon>Spermatophyta</taxon>
        <taxon>Magnoliopsida</taxon>
        <taxon>eudicotyledons</taxon>
        <taxon>Gunneridae</taxon>
        <taxon>Pentapetalae</taxon>
        <taxon>rosids</taxon>
        <taxon>fabids</taxon>
        <taxon>Fabales</taxon>
        <taxon>Fabaceae</taxon>
        <taxon>Papilionoideae</taxon>
        <taxon>50 kb inversion clade</taxon>
        <taxon>NPAAA clade</taxon>
        <taxon>indigoferoid/millettioid clade</taxon>
        <taxon>Phaseoleae</taxon>
        <taxon>Mucuna</taxon>
    </lineage>
</organism>
<dbReference type="Proteomes" id="UP000257109">
    <property type="component" value="Unassembled WGS sequence"/>
</dbReference>
<reference evidence="1" key="1">
    <citation type="submission" date="2018-05" db="EMBL/GenBank/DDBJ databases">
        <title>Draft genome of Mucuna pruriens seed.</title>
        <authorList>
            <person name="Nnadi N.E."/>
            <person name="Vos R."/>
            <person name="Hasami M.H."/>
            <person name="Devisetty U.K."/>
            <person name="Aguiy J.C."/>
        </authorList>
    </citation>
    <scope>NUCLEOTIDE SEQUENCE [LARGE SCALE GENOMIC DNA]</scope>
    <source>
        <strain evidence="1">JCA_2017</strain>
    </source>
</reference>
<dbReference type="EMBL" id="QJKJ01004247">
    <property type="protein sequence ID" value="RDX94936.1"/>
    <property type="molecule type" value="Genomic_DNA"/>
</dbReference>
<feature type="non-terminal residue" evidence="1">
    <location>
        <position position="1"/>
    </location>
</feature>
<dbReference type="OrthoDB" id="1747121at2759"/>
<evidence type="ECO:0000313" key="2">
    <source>
        <dbReference type="Proteomes" id="UP000257109"/>
    </source>
</evidence>
<protein>
    <submittedName>
        <fullName evidence="1">Uncharacterized protein</fullName>
    </submittedName>
</protein>
<sequence>MVNEIGAIDNLRLENQLTELTSLVRQLAVGQHQASIATKVYAGSENLPSQTIPNLRGNASAVSLRSGREIPQVAPQERLRETDADFELDADSQAPQPNKYVPLSFPTRTLSARKPEFDEELLKMFWKVEINIPLLDAIKQIPKYAKFLKELCVHKRKNMKGRVELGGIVSVLTRNDDIIAESQQALQKNC</sequence>
<name>A0A371GWV2_MUCPR</name>
<evidence type="ECO:0000313" key="1">
    <source>
        <dbReference type="EMBL" id="RDX94936.1"/>
    </source>
</evidence>
<keyword evidence="2" id="KW-1185">Reference proteome</keyword>
<dbReference type="AlphaFoldDB" id="A0A371GWV2"/>
<proteinExistence type="predicted"/>